<gene>
    <name evidence="1" type="ORF">Vafri_6237</name>
</gene>
<feature type="non-terminal residue" evidence="1">
    <location>
        <position position="1"/>
    </location>
</feature>
<accession>A0A8J4AXX7</accession>
<sequence>RLFKWTKRGDLCCIPLFKLTHRSHMSFLKVAMTARFCQLGILLLSISLASNYAAATTAAGSRSSTDPYGNSTAAGSCQRLLGPPPPEAFNRTICKAESLMSWMPLLKTPRFVDVRFDSIPTILASAGLGVEIQILNLGTLRPAIYYILWVPGLPGAQSVPIYQAKESDELTCPGINYFPIPPYALRPVDRLNFDNALVLGVRIHINDGMAGKRLMMPSISGVGLRVIG</sequence>
<comment type="caution">
    <text evidence="1">The sequence shown here is derived from an EMBL/GenBank/DDBJ whole genome shotgun (WGS) entry which is preliminary data.</text>
</comment>
<reference evidence="1" key="1">
    <citation type="journal article" date="2021" name="Proc. Natl. Acad. Sci. U.S.A.">
        <title>Three genomes in the algal genus Volvox reveal the fate of a haploid sex-determining region after a transition to homothallism.</title>
        <authorList>
            <person name="Yamamoto K."/>
            <person name="Hamaji T."/>
            <person name="Kawai-Toyooka H."/>
            <person name="Matsuzaki R."/>
            <person name="Takahashi F."/>
            <person name="Nishimura Y."/>
            <person name="Kawachi M."/>
            <person name="Noguchi H."/>
            <person name="Minakuchi Y."/>
            <person name="Umen J.G."/>
            <person name="Toyoda A."/>
            <person name="Nozaki H."/>
        </authorList>
    </citation>
    <scope>NUCLEOTIDE SEQUENCE</scope>
    <source>
        <strain evidence="1">NIES-3780</strain>
    </source>
</reference>
<dbReference type="AlphaFoldDB" id="A0A8J4AXX7"/>
<evidence type="ECO:0000313" key="1">
    <source>
        <dbReference type="EMBL" id="GIL49939.1"/>
    </source>
</evidence>
<dbReference type="Proteomes" id="UP000747399">
    <property type="component" value="Unassembled WGS sequence"/>
</dbReference>
<evidence type="ECO:0000313" key="2">
    <source>
        <dbReference type="Proteomes" id="UP000747399"/>
    </source>
</evidence>
<protein>
    <submittedName>
        <fullName evidence="1">Uncharacterized protein</fullName>
    </submittedName>
</protein>
<name>A0A8J4AXX7_9CHLO</name>
<keyword evidence="2" id="KW-1185">Reference proteome</keyword>
<proteinExistence type="predicted"/>
<dbReference type="EMBL" id="BNCO01000008">
    <property type="protein sequence ID" value="GIL49939.1"/>
    <property type="molecule type" value="Genomic_DNA"/>
</dbReference>
<organism evidence="1 2">
    <name type="scientific">Volvox africanus</name>
    <dbReference type="NCBI Taxonomy" id="51714"/>
    <lineage>
        <taxon>Eukaryota</taxon>
        <taxon>Viridiplantae</taxon>
        <taxon>Chlorophyta</taxon>
        <taxon>core chlorophytes</taxon>
        <taxon>Chlorophyceae</taxon>
        <taxon>CS clade</taxon>
        <taxon>Chlamydomonadales</taxon>
        <taxon>Volvocaceae</taxon>
        <taxon>Volvox</taxon>
    </lineage>
</organism>